<evidence type="ECO:0000313" key="3">
    <source>
        <dbReference type="Proteomes" id="UP000583127"/>
    </source>
</evidence>
<organism evidence="2 3">
    <name type="scientific">Paraburkholderia antibiotica</name>
    <dbReference type="NCBI Taxonomy" id="2728839"/>
    <lineage>
        <taxon>Bacteria</taxon>
        <taxon>Pseudomonadati</taxon>
        <taxon>Pseudomonadota</taxon>
        <taxon>Betaproteobacteria</taxon>
        <taxon>Burkholderiales</taxon>
        <taxon>Burkholderiaceae</taxon>
        <taxon>Paraburkholderia</taxon>
    </lineage>
</organism>
<name>A0A7X9ZVA1_9BURK</name>
<gene>
    <name evidence="2" type="ORF">HHL14_03605</name>
</gene>
<keyword evidence="3" id="KW-1185">Reference proteome</keyword>
<reference evidence="2 3" key="1">
    <citation type="submission" date="2020-04" db="EMBL/GenBank/DDBJ databases">
        <title>Paraburkholderia sp. G-4-1-8 isolated from soil.</title>
        <authorList>
            <person name="Dahal R.H."/>
        </authorList>
    </citation>
    <scope>NUCLEOTIDE SEQUENCE [LARGE SCALE GENOMIC DNA]</scope>
    <source>
        <strain evidence="2 3">G-4-1-8</strain>
    </source>
</reference>
<keyword evidence="1" id="KW-0732">Signal</keyword>
<sequence length="454" mass="48669">MRRKAKGRARRASGETATFALRMLPLAVLGWAAAMVSGSARAADEHSDESSNWLSFGYNVQALGYGTGTVLNKESLVNPGNQIAKVPEIEGQIDPRIDLTLKAGPCYAQLKPRGFFVWQGSTPGENPRTSTDGYLNEGRLSCRMPGGVTAEVGRGVLLWGSSILLSPSNPFFAETGKTNPVNEMLGRDYARVSAQLSSAWSVEAIGNFHVDTRDTTKAYFSPVTALKVNWTGEAVSASALASHRDDGVNRLGAYGTWTVSDALLLYGDGSLGQGRSALFAEPQAGAPAGWTFVQNQTRDKSLRASALLGGSYTLASGWTQTLELLYNGDGYSSGERRAYQSAIQAANGALGMGNIAAAGVLGQALNPQQSLLGRRYALLQLGRTDLFNKLDVTLRYTQAFDAPRGGNAAVSLNYKVTPNAELFAFAQWNVGNSQSEFVQVARFSMMSGLHYYWN</sequence>
<dbReference type="Proteomes" id="UP000583127">
    <property type="component" value="Unassembled WGS sequence"/>
</dbReference>
<evidence type="ECO:0008006" key="4">
    <source>
        <dbReference type="Google" id="ProtNLM"/>
    </source>
</evidence>
<dbReference type="EMBL" id="JABBFZ010000001">
    <property type="protein sequence ID" value="NML29919.1"/>
    <property type="molecule type" value="Genomic_DNA"/>
</dbReference>
<feature type="signal peptide" evidence="1">
    <location>
        <begin position="1"/>
        <end position="42"/>
    </location>
</feature>
<comment type="caution">
    <text evidence="2">The sequence shown here is derived from an EMBL/GenBank/DDBJ whole genome shotgun (WGS) entry which is preliminary data.</text>
</comment>
<protein>
    <recommendedName>
        <fullName evidence="4">Porin</fullName>
    </recommendedName>
</protein>
<dbReference type="AlphaFoldDB" id="A0A7X9ZVA1"/>
<proteinExistence type="predicted"/>
<accession>A0A7X9ZVA1</accession>
<evidence type="ECO:0000256" key="1">
    <source>
        <dbReference type="SAM" id="SignalP"/>
    </source>
</evidence>
<feature type="chain" id="PRO_5030830103" description="Porin" evidence="1">
    <location>
        <begin position="43"/>
        <end position="454"/>
    </location>
</feature>
<evidence type="ECO:0000313" key="2">
    <source>
        <dbReference type="EMBL" id="NML29919.1"/>
    </source>
</evidence>